<accession>A0A7D9E6G2</accession>
<feature type="compositionally biased region" description="Low complexity" evidence="1">
    <location>
        <begin position="1231"/>
        <end position="1244"/>
    </location>
</feature>
<gene>
    <name evidence="2" type="ORF">PACLA_8A004083</name>
</gene>
<name>A0A7D9E6G2_PARCT</name>
<protein>
    <submittedName>
        <fullName evidence="2">Uncharacterized protein</fullName>
    </submittedName>
</protein>
<keyword evidence="3" id="KW-1185">Reference proteome</keyword>
<dbReference type="PROSITE" id="PS50878">
    <property type="entry name" value="RT_POL"/>
    <property type="match status" value="1"/>
</dbReference>
<comment type="caution">
    <text evidence="2">The sequence shown here is derived from an EMBL/GenBank/DDBJ whole genome shotgun (WGS) entry which is preliminary data.</text>
</comment>
<dbReference type="OrthoDB" id="2436726at2759"/>
<dbReference type="InterPro" id="IPR043502">
    <property type="entry name" value="DNA/RNA_pol_sf"/>
</dbReference>
<reference evidence="2" key="1">
    <citation type="submission" date="2020-04" db="EMBL/GenBank/DDBJ databases">
        <authorList>
            <person name="Alioto T."/>
            <person name="Alioto T."/>
            <person name="Gomez Garrido J."/>
        </authorList>
    </citation>
    <scope>NUCLEOTIDE SEQUENCE</scope>
    <source>
        <strain evidence="2">A484AB</strain>
    </source>
</reference>
<sequence length="1356" mass="153255">NKARREFYAQFINENGNDQNRLFRATNALLHPKDEVCFPDYSDDTSLANDIGHFFYKKVINIRKELEAVVIDQCDSSRLINDPKFGFNQSLEKFEVLSTDMVSQLIQKSAKKSCALDPMPTSLVVKSLNELLPVITCMINSSLSLGYFPSAWKSTLVDPRLKKTGQPASLSNLRPISNLQFVSKLTERAVSDQTLEHIKCSDIHPILQSAYRAGHSTETALLKVHNDIMCSMDQQRVSLLVLLDLSAAFDTADHQVLLHRLEVSFGITDTALKWFKSYLTNRSQRVLINGNYSESFSLPHGVPQGSCLGPLLFTIYASKLFEIVKCHLLDVHAYADDTQLYLSFKPDGATNELDVICALQNCIKDIRTWMTVDKLKLNDGKTEFLIIGTAAQLKKVNISSIVIGQDSVPVVSCARNLGVWFDNNLNMSHHINKTVVYHLHNIRRIRKFLSYQDIKSVVQALIMSRIDYCNSLLFGVTDVHLSKLQRLQNTAARLICSIPKHDHITPTLIKLHWLPVRLGIKFKIAMLAFKCVHQYAPLYLVDLLKVLYVCAPGHGSPLNSYVKMVLSDSGEMVETEFMVDGRKQPLLEIRERMLSSQEKYMRQRTNDEYDKLTKDSLTKSLKAINEHIEGENEDEMRARLKDIESTRHLKMWHDLSTIANHGHLVFMVSCLYDPAVHYTTEEYQNLTGNKNIDIQMKVQTPEVYIVARSGSSDVEQLSYIDTRLECLQDMKVKLQTKSGNNVTDTMRFFHGDSPARQLEAGQQKGGNFYCSGCGANAQAYQLDICFSCHYLSLSDRQQIVLAGPLGRKNSLAKSPKPFKNLKKDELIRELNARGNYEGDKKNELEKILAEDLHGVQRVPALLYTNPTSTLQSINCDKYEILSFEPLHDIGKHIENIFTELPHHLPEREAIAVKDIITCTIGGKETKRTFDYRCALIILAKQSSKIISSKLVQHLLTTLVEIQRIAYSSEAERTPKSVLRMHNMTWYHGILCREVLGFKLKEITTRKLYGNYYHNITSHAAIQHRLISGKACNVEEQERIFNTITNITVTTSSYHPSHIIGNIFIRLQAEKQMQAFQGSCFSKQEASVSKLAASLPSCGNTVIPQDLKEKHIRSWQAHLERVSDFLLPGKGIWWIEHEDGDTEFLDGEKESNIRAQGGEKESNISAPLLHHFRSSNFCVEEQYLIDCWKQCLTNGVILPIKAIRVEDEHGQLKIVITSPCANMVVNDNATNEEQQAEEQSNMEEQPGTDEQRQQNEEFEPEIVGFHLDNSFNTFDLEPAELDEDNTSSIMPDSSANSEQHGCTEVSIDSACSVGNELETTLRHPATVNKDDCSGINCKVQAENSVGCVTKLGKAIVM</sequence>
<feature type="non-terminal residue" evidence="2">
    <location>
        <position position="1"/>
    </location>
</feature>
<dbReference type="Pfam" id="PF00078">
    <property type="entry name" value="RVT_1"/>
    <property type="match status" value="1"/>
</dbReference>
<dbReference type="InterPro" id="IPR000477">
    <property type="entry name" value="RT_dom"/>
</dbReference>
<dbReference type="EMBL" id="CACRXK020004488">
    <property type="protein sequence ID" value="CAB4002928.1"/>
    <property type="molecule type" value="Genomic_DNA"/>
</dbReference>
<feature type="region of interest" description="Disordered" evidence="1">
    <location>
        <begin position="1231"/>
        <end position="1254"/>
    </location>
</feature>
<organism evidence="2 3">
    <name type="scientific">Paramuricea clavata</name>
    <name type="common">Red gorgonian</name>
    <name type="synonym">Violescent sea-whip</name>
    <dbReference type="NCBI Taxonomy" id="317549"/>
    <lineage>
        <taxon>Eukaryota</taxon>
        <taxon>Metazoa</taxon>
        <taxon>Cnidaria</taxon>
        <taxon>Anthozoa</taxon>
        <taxon>Octocorallia</taxon>
        <taxon>Malacalcyonacea</taxon>
        <taxon>Plexauridae</taxon>
        <taxon>Paramuricea</taxon>
    </lineage>
</organism>
<dbReference type="PANTHER" id="PTHR33332">
    <property type="entry name" value="REVERSE TRANSCRIPTASE DOMAIN-CONTAINING PROTEIN"/>
    <property type="match status" value="1"/>
</dbReference>
<dbReference type="SUPFAM" id="SSF56672">
    <property type="entry name" value="DNA/RNA polymerases"/>
    <property type="match status" value="1"/>
</dbReference>
<evidence type="ECO:0000256" key="1">
    <source>
        <dbReference type="SAM" id="MobiDB-lite"/>
    </source>
</evidence>
<evidence type="ECO:0000313" key="2">
    <source>
        <dbReference type="EMBL" id="CAB4002928.1"/>
    </source>
</evidence>
<dbReference type="Proteomes" id="UP001152795">
    <property type="component" value="Unassembled WGS sequence"/>
</dbReference>
<evidence type="ECO:0000313" key="3">
    <source>
        <dbReference type="Proteomes" id="UP001152795"/>
    </source>
</evidence>
<proteinExistence type="predicted"/>